<dbReference type="Pfam" id="PF02775">
    <property type="entry name" value="TPP_enzyme_C"/>
    <property type="match status" value="1"/>
</dbReference>
<dbReference type="PANTHER" id="PTHR18968:SF86">
    <property type="entry name" value="ACETOLACTATE SYNTHASE LARGE SUBUNIT ILVX-RELATED"/>
    <property type="match status" value="1"/>
</dbReference>
<name>A0AAW9DVS1_ACIAO</name>
<dbReference type="PANTHER" id="PTHR18968">
    <property type="entry name" value="THIAMINE PYROPHOSPHATE ENZYMES"/>
    <property type="match status" value="1"/>
</dbReference>
<proteinExistence type="inferred from homology"/>
<evidence type="ECO:0000256" key="2">
    <source>
        <dbReference type="ARBA" id="ARBA00023052"/>
    </source>
</evidence>
<dbReference type="InterPro" id="IPR012001">
    <property type="entry name" value="Thiamin_PyroP_enz_TPP-bd_dom"/>
</dbReference>
<feature type="domain" description="Thiamine pyrophosphate enzyme N-terminal TPP-binding" evidence="4">
    <location>
        <begin position="1"/>
        <end position="106"/>
    </location>
</feature>
<feature type="domain" description="Thiamine pyrophosphate enzyme TPP-binding" evidence="3">
    <location>
        <begin position="375"/>
        <end position="518"/>
    </location>
</feature>
<dbReference type="SUPFAM" id="SSF52518">
    <property type="entry name" value="Thiamin diphosphate-binding fold (THDP-binding)"/>
    <property type="match status" value="2"/>
</dbReference>
<comment type="caution">
    <text evidence="5">The sequence shown here is derived from an EMBL/GenBank/DDBJ whole genome shotgun (WGS) entry which is preliminary data.</text>
</comment>
<evidence type="ECO:0000313" key="5">
    <source>
        <dbReference type="EMBL" id="MDX5932783.1"/>
    </source>
</evidence>
<organism evidence="5 6">
    <name type="scientific">Acidiphilium acidophilum</name>
    <name type="common">Thiobacillus acidophilus</name>
    <dbReference type="NCBI Taxonomy" id="76588"/>
    <lineage>
        <taxon>Bacteria</taxon>
        <taxon>Pseudomonadati</taxon>
        <taxon>Pseudomonadota</taxon>
        <taxon>Alphaproteobacteria</taxon>
        <taxon>Acetobacterales</taxon>
        <taxon>Acidocellaceae</taxon>
        <taxon>Acidiphilium</taxon>
    </lineage>
</organism>
<keyword evidence="2" id="KW-0786">Thiamine pyrophosphate</keyword>
<dbReference type="InterPro" id="IPR029061">
    <property type="entry name" value="THDP-binding"/>
</dbReference>
<dbReference type="CDD" id="cd07035">
    <property type="entry name" value="TPP_PYR_POX_like"/>
    <property type="match status" value="1"/>
</dbReference>
<evidence type="ECO:0000259" key="3">
    <source>
        <dbReference type="Pfam" id="PF02775"/>
    </source>
</evidence>
<dbReference type="Gene3D" id="3.40.50.970">
    <property type="match status" value="2"/>
</dbReference>
<sequence length="522" mass="53625">MNGAESLVHTLIACGITTVFANPGTSEMHFVAALDRIPGIDCVLCLDETVASGAADAFWRTTGRPAATLLHCGPGLANALANLHNARRGRSGIVNIVGDQATYHRPLDAPLTADTEGWARSVSGFLRTATSAATVGRDAADAIAAARTGTIATLILPADTAWTEGGIPGTPRPVPNRPVPSPATITDIATLLRTGEPAMLLLGGRTLTDHGLRLAHAITATTGATLLAEVFNAKMERGQGRPPIERIPYPIDAAIAALTGIRHLILVEAKPPVGFFAYPGKPGALTPPDCTIHTLAALDQDGTAALAALAATLDAPEPAIPVTPRPTPDRGAPDLGTPDRAPIAPEAVATSLAALLPHDAIIIDEGISFGRGFSRFTHGAAPHTWMQVPGGAIGGGLPMAVGAAVAATGSGRRVVSIQADGSAMYSIAALWTAARRNLDLTIIILANRKYAILLHEYAGVGANPGRTAMDMLDLGNPNLDFVKLAAGMGINAAQATSMPALNTLLASSFDHKGPFLIELLTG</sequence>
<dbReference type="GO" id="GO:0030976">
    <property type="term" value="F:thiamine pyrophosphate binding"/>
    <property type="evidence" value="ECO:0007669"/>
    <property type="project" value="InterPro"/>
</dbReference>
<gene>
    <name evidence="5" type="ORF">SIL87_18690</name>
</gene>
<dbReference type="CDD" id="cd02002">
    <property type="entry name" value="TPP_BFDC"/>
    <property type="match status" value="1"/>
</dbReference>
<protein>
    <submittedName>
        <fullName evidence="5">Acetolactate synthase large subunit</fullName>
    </submittedName>
</protein>
<dbReference type="RefSeq" id="WP_319615636.1">
    <property type="nucleotide sequence ID" value="NZ_JAWXYB010000018.1"/>
</dbReference>
<dbReference type="GO" id="GO:0044281">
    <property type="term" value="P:small molecule metabolic process"/>
    <property type="evidence" value="ECO:0007669"/>
    <property type="project" value="UniProtKB-ARBA"/>
</dbReference>
<reference evidence="5 6" key="1">
    <citation type="submission" date="2023-11" db="EMBL/GenBank/DDBJ databases">
        <title>MicrobeMod: A computational toolkit for identifying prokaryotic methylation and restriction-modification with nanopore sequencing.</title>
        <authorList>
            <person name="Crits-Christoph A."/>
            <person name="Kang S.C."/>
            <person name="Lee H."/>
            <person name="Ostrov N."/>
        </authorList>
    </citation>
    <scope>NUCLEOTIDE SEQUENCE [LARGE SCALE GENOMIC DNA]</scope>
    <source>
        <strain evidence="5 6">DSMZ 700</strain>
    </source>
</reference>
<accession>A0AAW9DVS1</accession>
<evidence type="ECO:0000256" key="1">
    <source>
        <dbReference type="ARBA" id="ARBA00007812"/>
    </source>
</evidence>
<dbReference type="GO" id="GO:0050660">
    <property type="term" value="F:flavin adenine dinucleotide binding"/>
    <property type="evidence" value="ECO:0007669"/>
    <property type="project" value="TreeGrafter"/>
</dbReference>
<dbReference type="Pfam" id="PF02776">
    <property type="entry name" value="TPP_enzyme_N"/>
    <property type="match status" value="1"/>
</dbReference>
<evidence type="ECO:0000313" key="6">
    <source>
        <dbReference type="Proteomes" id="UP001279553"/>
    </source>
</evidence>
<dbReference type="InterPro" id="IPR045229">
    <property type="entry name" value="TPP_enz"/>
</dbReference>
<dbReference type="GO" id="GO:0003984">
    <property type="term" value="F:acetolactate synthase activity"/>
    <property type="evidence" value="ECO:0007669"/>
    <property type="project" value="TreeGrafter"/>
</dbReference>
<evidence type="ECO:0000259" key="4">
    <source>
        <dbReference type="Pfam" id="PF02776"/>
    </source>
</evidence>
<dbReference type="EMBL" id="JAWXYB010000018">
    <property type="protein sequence ID" value="MDX5932783.1"/>
    <property type="molecule type" value="Genomic_DNA"/>
</dbReference>
<dbReference type="InterPro" id="IPR011766">
    <property type="entry name" value="TPP_enzyme_TPP-bd"/>
</dbReference>
<dbReference type="NCBIfam" id="NF005760">
    <property type="entry name" value="PRK07586.1"/>
    <property type="match status" value="1"/>
</dbReference>
<comment type="similarity">
    <text evidence="1">Belongs to the TPP enzyme family.</text>
</comment>
<keyword evidence="6" id="KW-1185">Reference proteome</keyword>
<dbReference type="Proteomes" id="UP001279553">
    <property type="component" value="Unassembled WGS sequence"/>
</dbReference>
<dbReference type="AlphaFoldDB" id="A0AAW9DVS1"/>